<name>A0ABP0JFR3_9DINO</name>
<evidence type="ECO:0000313" key="2">
    <source>
        <dbReference type="EMBL" id="CAK9013374.1"/>
    </source>
</evidence>
<dbReference type="Proteomes" id="UP001642484">
    <property type="component" value="Unassembled WGS sequence"/>
</dbReference>
<accession>A0ABP0JFR3</accession>
<dbReference type="EMBL" id="CAXAMN010005280">
    <property type="protein sequence ID" value="CAK9013146.1"/>
    <property type="molecule type" value="Genomic_DNA"/>
</dbReference>
<evidence type="ECO:0000313" key="1">
    <source>
        <dbReference type="EMBL" id="CAK9013146.1"/>
    </source>
</evidence>
<reference evidence="1 3" key="1">
    <citation type="submission" date="2024-02" db="EMBL/GenBank/DDBJ databases">
        <authorList>
            <person name="Chen Y."/>
            <person name="Shah S."/>
            <person name="Dougan E. K."/>
            <person name="Thang M."/>
            <person name="Chan C."/>
        </authorList>
    </citation>
    <scope>NUCLEOTIDE SEQUENCE [LARGE SCALE GENOMIC DNA]</scope>
</reference>
<organism evidence="1 3">
    <name type="scientific">Durusdinium trenchii</name>
    <dbReference type="NCBI Taxonomy" id="1381693"/>
    <lineage>
        <taxon>Eukaryota</taxon>
        <taxon>Sar</taxon>
        <taxon>Alveolata</taxon>
        <taxon>Dinophyceae</taxon>
        <taxon>Suessiales</taxon>
        <taxon>Symbiodiniaceae</taxon>
        <taxon>Durusdinium</taxon>
    </lineage>
</organism>
<dbReference type="EMBL" id="CAXAMN010005336">
    <property type="protein sequence ID" value="CAK9013374.1"/>
    <property type="molecule type" value="Genomic_DNA"/>
</dbReference>
<sequence>MSRKGDGRVPMPSAITKLIARIEFFTSASCDRNAGRKMAMANMCMSSLAAMPQRGRGSSIQCPGTGEQHCPLQPVCWCR</sequence>
<proteinExistence type="predicted"/>
<gene>
    <name evidence="1" type="ORF">CCMP2556_LOCUS11152</name>
    <name evidence="2" type="ORF">CCMP2556_LOCUS11253</name>
</gene>
<keyword evidence="3" id="KW-1185">Reference proteome</keyword>
<comment type="caution">
    <text evidence="1">The sequence shown here is derived from an EMBL/GenBank/DDBJ whole genome shotgun (WGS) entry which is preliminary data.</text>
</comment>
<evidence type="ECO:0000313" key="3">
    <source>
        <dbReference type="Proteomes" id="UP001642484"/>
    </source>
</evidence>
<protein>
    <submittedName>
        <fullName evidence="1">Uncharacterized protein</fullName>
    </submittedName>
</protein>